<sequence>MPLLPDQSPPLLPLDATHRGSLVVIAGAIAGAVTLTGLTIRLYIHLAINPHYGRDDFFLLGSAAFFSSEILYLTTLYLSKCCVICIFLKLTPKKTHNRATLATLGFCTLWAIGAIVAVGIRSGILDTKTVKAFSISYCKLKLVKWQVIVSFDVLSEIIIFLLAVHLIRGLQMRLGTKVVVLSAFAARLPDHTNLTLDLIDSSVWTQINLNYNVIACTIFALKPFTAAVSTNYGTAGDQSLQSTKNNSNGSTVDNGYSRDLESGTHTSRSKEHSFLSRPYSNGNGQGQKKQRPRRKSQLSTSLSRSIASKSENKSMTSTSFTRFSLFSPASPTPQHQRLQSSDENHEMGSIHSPTHAPANSHTHKHIRTASRGVRVSFLNRGERKGTGSIDSHGTVPSVGPGPVASDAIIETPAAAARTITTAITAGGGSGTEANPEADWNDDKTKLVIKKNVEYTVQYGD</sequence>
<dbReference type="GeneID" id="9226896"/>
<dbReference type="AlphaFoldDB" id="C5FUC0"/>
<dbReference type="EMBL" id="DS995706">
    <property type="protein sequence ID" value="EEQ33504.1"/>
    <property type="molecule type" value="Genomic_DNA"/>
</dbReference>
<keyword evidence="2" id="KW-0812">Transmembrane</keyword>
<dbReference type="HOGENOM" id="CLU_594426_0_0_1"/>
<feature type="transmembrane region" description="Helical" evidence="2">
    <location>
        <begin position="21"/>
        <end position="44"/>
    </location>
</feature>
<name>C5FUC0_ARTOC</name>
<keyword evidence="2" id="KW-0472">Membrane</keyword>
<dbReference type="VEuPathDB" id="FungiDB:MCYG_06323"/>
<keyword evidence="2" id="KW-1133">Transmembrane helix</keyword>
<dbReference type="PANTHER" id="PTHR39614">
    <property type="entry name" value="INTEGRAL MEMBRANE PROTEIN"/>
    <property type="match status" value="1"/>
</dbReference>
<feature type="compositionally biased region" description="Low complexity" evidence="1">
    <location>
        <begin position="314"/>
        <end position="327"/>
    </location>
</feature>
<gene>
    <name evidence="4" type="ORF">MCYG_06323</name>
</gene>
<organism evidence="4 5">
    <name type="scientific">Arthroderma otae (strain ATCC MYA-4605 / CBS 113480)</name>
    <name type="common">Microsporum canis</name>
    <dbReference type="NCBI Taxonomy" id="554155"/>
    <lineage>
        <taxon>Eukaryota</taxon>
        <taxon>Fungi</taxon>
        <taxon>Dikarya</taxon>
        <taxon>Ascomycota</taxon>
        <taxon>Pezizomycotina</taxon>
        <taxon>Eurotiomycetes</taxon>
        <taxon>Eurotiomycetidae</taxon>
        <taxon>Onygenales</taxon>
        <taxon>Arthrodermataceae</taxon>
        <taxon>Microsporum</taxon>
    </lineage>
</organism>
<dbReference type="Proteomes" id="UP000002035">
    <property type="component" value="Unassembled WGS sequence"/>
</dbReference>
<evidence type="ECO:0000313" key="5">
    <source>
        <dbReference type="Proteomes" id="UP000002035"/>
    </source>
</evidence>
<dbReference type="Pfam" id="PF20684">
    <property type="entry name" value="Fung_rhodopsin"/>
    <property type="match status" value="1"/>
</dbReference>
<evidence type="ECO:0000259" key="3">
    <source>
        <dbReference type="Pfam" id="PF20684"/>
    </source>
</evidence>
<feature type="compositionally biased region" description="Basic and acidic residues" evidence="1">
    <location>
        <begin position="256"/>
        <end position="274"/>
    </location>
</feature>
<dbReference type="eggNOG" id="ENOG502SPVV">
    <property type="taxonomic scope" value="Eukaryota"/>
</dbReference>
<dbReference type="STRING" id="554155.C5FUC0"/>
<evidence type="ECO:0000256" key="2">
    <source>
        <dbReference type="SAM" id="Phobius"/>
    </source>
</evidence>
<proteinExistence type="predicted"/>
<dbReference type="PANTHER" id="PTHR39614:SF2">
    <property type="entry name" value="INTEGRAL MEMBRANE PROTEIN"/>
    <property type="match status" value="1"/>
</dbReference>
<dbReference type="OrthoDB" id="3918601at2759"/>
<feature type="compositionally biased region" description="Polar residues" evidence="1">
    <location>
        <begin position="297"/>
        <end position="309"/>
    </location>
</feature>
<feature type="transmembrane region" description="Helical" evidence="2">
    <location>
        <begin position="64"/>
        <end position="88"/>
    </location>
</feature>
<feature type="domain" description="Rhodopsin" evidence="3">
    <location>
        <begin position="47"/>
        <end position="224"/>
    </location>
</feature>
<evidence type="ECO:0000256" key="1">
    <source>
        <dbReference type="SAM" id="MobiDB-lite"/>
    </source>
</evidence>
<feature type="transmembrane region" description="Helical" evidence="2">
    <location>
        <begin position="100"/>
        <end position="125"/>
    </location>
</feature>
<dbReference type="InterPro" id="IPR049326">
    <property type="entry name" value="Rhodopsin_dom_fungi"/>
</dbReference>
<dbReference type="RefSeq" id="XP_002844359.1">
    <property type="nucleotide sequence ID" value="XM_002844313.1"/>
</dbReference>
<feature type="region of interest" description="Disordered" evidence="1">
    <location>
        <begin position="235"/>
        <end position="366"/>
    </location>
</feature>
<dbReference type="OMA" id="CCVICIF"/>
<evidence type="ECO:0000313" key="4">
    <source>
        <dbReference type="EMBL" id="EEQ33504.1"/>
    </source>
</evidence>
<feature type="compositionally biased region" description="Polar residues" evidence="1">
    <location>
        <begin position="235"/>
        <end position="254"/>
    </location>
</feature>
<keyword evidence="5" id="KW-1185">Reference proteome</keyword>
<accession>C5FUC0</accession>
<feature type="transmembrane region" description="Helical" evidence="2">
    <location>
        <begin position="145"/>
        <end position="167"/>
    </location>
</feature>
<protein>
    <recommendedName>
        <fullName evidence="3">Rhodopsin domain-containing protein</fullName>
    </recommendedName>
</protein>
<reference evidence="5" key="1">
    <citation type="journal article" date="2012" name="MBio">
        <title>Comparative genome analysis of Trichophyton rubrum and related dermatophytes reveals candidate genes involved in infection.</title>
        <authorList>
            <person name="Martinez D.A."/>
            <person name="Oliver B.G."/>
            <person name="Graeser Y."/>
            <person name="Goldberg J.M."/>
            <person name="Li W."/>
            <person name="Martinez-Rossi N.M."/>
            <person name="Monod M."/>
            <person name="Shelest E."/>
            <person name="Barton R.C."/>
            <person name="Birch E."/>
            <person name="Brakhage A.A."/>
            <person name="Chen Z."/>
            <person name="Gurr S.J."/>
            <person name="Heiman D."/>
            <person name="Heitman J."/>
            <person name="Kosti I."/>
            <person name="Rossi A."/>
            <person name="Saif S."/>
            <person name="Samalova M."/>
            <person name="Saunders C.W."/>
            <person name="Shea T."/>
            <person name="Summerbell R.C."/>
            <person name="Xu J."/>
            <person name="Young S."/>
            <person name="Zeng Q."/>
            <person name="Birren B.W."/>
            <person name="Cuomo C.A."/>
            <person name="White T.C."/>
        </authorList>
    </citation>
    <scope>NUCLEOTIDE SEQUENCE [LARGE SCALE GENOMIC DNA]</scope>
    <source>
        <strain evidence="5">ATCC MYA-4605 / CBS 113480</strain>
    </source>
</reference>